<keyword evidence="4" id="KW-1185">Reference proteome</keyword>
<keyword evidence="1" id="KW-0472">Membrane</keyword>
<evidence type="ECO:0000313" key="4">
    <source>
        <dbReference type="Proteomes" id="UP000235050"/>
    </source>
</evidence>
<accession>A0A2N5JC49</accession>
<dbReference type="InterPro" id="IPR028087">
    <property type="entry name" value="Tad_N"/>
</dbReference>
<evidence type="ECO:0000259" key="2">
    <source>
        <dbReference type="Pfam" id="PF13400"/>
    </source>
</evidence>
<dbReference type="Pfam" id="PF13400">
    <property type="entry name" value="Tad"/>
    <property type="match status" value="1"/>
</dbReference>
<keyword evidence="1" id="KW-1133">Transmembrane helix</keyword>
<protein>
    <recommendedName>
        <fullName evidence="2">Putative Flp pilus-assembly TadG-like N-terminal domain-containing protein</fullName>
    </recommendedName>
</protein>
<keyword evidence="1" id="KW-0812">Transmembrane</keyword>
<organism evidence="3 4">
    <name type="scientific">Bifidobacterium margollesii</name>
    <dbReference type="NCBI Taxonomy" id="2020964"/>
    <lineage>
        <taxon>Bacteria</taxon>
        <taxon>Bacillati</taxon>
        <taxon>Actinomycetota</taxon>
        <taxon>Actinomycetes</taxon>
        <taxon>Bifidobacteriales</taxon>
        <taxon>Bifidobacteriaceae</taxon>
        <taxon>Bifidobacterium</taxon>
    </lineage>
</organism>
<feature type="domain" description="Putative Flp pilus-assembly TadG-like N-terminal" evidence="2">
    <location>
        <begin position="7"/>
        <end position="54"/>
    </location>
</feature>
<feature type="transmembrane region" description="Helical" evidence="1">
    <location>
        <begin position="12"/>
        <end position="35"/>
    </location>
</feature>
<dbReference type="Proteomes" id="UP000235050">
    <property type="component" value="Unassembled WGS sequence"/>
</dbReference>
<reference evidence="3 4" key="1">
    <citation type="submission" date="2017-07" db="EMBL/GenBank/DDBJ databases">
        <title>Bifidobacterium novel species.</title>
        <authorList>
            <person name="Lugli G.A."/>
            <person name="Milani C."/>
            <person name="Duranti S."/>
            <person name="Mangifesta M."/>
        </authorList>
    </citation>
    <scope>NUCLEOTIDE SEQUENCE [LARGE SCALE GENOMIC DNA]</scope>
    <source>
        <strain evidence="4">Uis1B</strain>
    </source>
</reference>
<dbReference type="NCBIfam" id="TIGR03816">
    <property type="entry name" value="tadE_like_DECH"/>
    <property type="match status" value="1"/>
</dbReference>
<dbReference type="AlphaFoldDB" id="A0A2N5JC49"/>
<name>A0A2N5JC49_9BIFI</name>
<dbReference type="InterPro" id="IPR021202">
    <property type="entry name" value="Rv3654c-like"/>
</dbReference>
<comment type="caution">
    <text evidence="3">The sequence shown here is derived from an EMBL/GenBank/DDBJ whole genome shotgun (WGS) entry which is preliminary data.</text>
</comment>
<dbReference type="EMBL" id="NMWU01000005">
    <property type="protein sequence ID" value="PLS31786.1"/>
    <property type="molecule type" value="Genomic_DNA"/>
</dbReference>
<evidence type="ECO:0000256" key="1">
    <source>
        <dbReference type="SAM" id="Phobius"/>
    </source>
</evidence>
<sequence>MSRWERGSGTVVGIGLVCAVGVMLSVILTVGNVLICKSVAQTAADGAALAAADALYESTGDPCAAAARIAARNRGVVRACQVQGEDVVVSASVDSRVPLIGKVRAQAKAGPKDCE</sequence>
<proteinExistence type="predicted"/>
<evidence type="ECO:0000313" key="3">
    <source>
        <dbReference type="EMBL" id="PLS31786.1"/>
    </source>
</evidence>
<gene>
    <name evidence="3" type="ORF">Uis1B_0324</name>
</gene>